<dbReference type="AlphaFoldDB" id="A0A501W3J4"/>
<dbReference type="Proteomes" id="UP000316727">
    <property type="component" value="Unassembled WGS sequence"/>
</dbReference>
<evidence type="ECO:0000313" key="1">
    <source>
        <dbReference type="EMBL" id="TPE44169.1"/>
    </source>
</evidence>
<keyword evidence="2" id="KW-1185">Reference proteome</keyword>
<accession>A0A501W3J4</accession>
<name>A0A501W3J4_9BACT</name>
<comment type="caution">
    <text evidence="1">The sequence shown here is derived from an EMBL/GenBank/DDBJ whole genome shotgun (WGS) entry which is preliminary data.</text>
</comment>
<sequence>MKKHKKSICIVALFLSSCGGGEWDTSLHVQRILNSTKVIYEYDAWGGRDSHQFGIVIMDSSEDFEVNKVRNLPISYFTEVPNSSRIHAINLQKADDNNTSLNPIEKQEVRISDIHLEIDNYKEYSGYSDAGCGLNEYQFQTFKETKDSLYLFGLQKIFGINLEGKENVGFQKGNIKLITDSNGKLMRLEIKELFKGKANKHKYKKGTAEVIERKENSPVVCLRIYYFKPLKNIYSSEFTDYGIFKPIINNTMPNQAHE</sequence>
<dbReference type="OrthoDB" id="1340432at2"/>
<evidence type="ECO:0000313" key="2">
    <source>
        <dbReference type="Proteomes" id="UP000316727"/>
    </source>
</evidence>
<dbReference type="PROSITE" id="PS51257">
    <property type="entry name" value="PROKAR_LIPOPROTEIN"/>
    <property type="match status" value="1"/>
</dbReference>
<reference evidence="1 2" key="1">
    <citation type="submission" date="2019-06" db="EMBL/GenBank/DDBJ databases">
        <title>A novel bacterium of genus Pontibacter, isolated from marine sediment.</title>
        <authorList>
            <person name="Huang H."/>
            <person name="Mo K."/>
            <person name="Hu Y."/>
        </authorList>
    </citation>
    <scope>NUCLEOTIDE SEQUENCE [LARGE SCALE GENOMIC DNA]</scope>
    <source>
        <strain evidence="1 2">HB172049</strain>
    </source>
</reference>
<dbReference type="EMBL" id="VFRQ01000004">
    <property type="protein sequence ID" value="TPE44169.1"/>
    <property type="molecule type" value="Genomic_DNA"/>
</dbReference>
<organism evidence="1 2">
    <name type="scientific">Pontibacter mangrovi</name>
    <dbReference type="NCBI Taxonomy" id="2589816"/>
    <lineage>
        <taxon>Bacteria</taxon>
        <taxon>Pseudomonadati</taxon>
        <taxon>Bacteroidota</taxon>
        <taxon>Cytophagia</taxon>
        <taxon>Cytophagales</taxon>
        <taxon>Hymenobacteraceae</taxon>
        <taxon>Pontibacter</taxon>
    </lineage>
</organism>
<evidence type="ECO:0008006" key="3">
    <source>
        <dbReference type="Google" id="ProtNLM"/>
    </source>
</evidence>
<protein>
    <recommendedName>
        <fullName evidence="3">Lipoprotein</fullName>
    </recommendedName>
</protein>
<gene>
    <name evidence="1" type="ORF">FJM65_08350</name>
</gene>
<proteinExistence type="predicted"/>